<evidence type="ECO:0000256" key="1">
    <source>
        <dbReference type="ARBA" id="ARBA00023015"/>
    </source>
</evidence>
<protein>
    <submittedName>
        <fullName evidence="6">TetR/AcrR family transcriptional regulator</fullName>
    </submittedName>
</protein>
<dbReference type="PRINTS" id="PR00455">
    <property type="entry name" value="HTHTETR"/>
</dbReference>
<keyword evidence="2 4" id="KW-0238">DNA-binding</keyword>
<feature type="DNA-binding region" description="H-T-H motif" evidence="4">
    <location>
        <begin position="40"/>
        <end position="59"/>
    </location>
</feature>
<keyword evidence="7" id="KW-1185">Reference proteome</keyword>
<dbReference type="InterPro" id="IPR050109">
    <property type="entry name" value="HTH-type_TetR-like_transc_reg"/>
</dbReference>
<dbReference type="PROSITE" id="PS50977">
    <property type="entry name" value="HTH_TETR_2"/>
    <property type="match status" value="1"/>
</dbReference>
<dbReference type="PANTHER" id="PTHR30055">
    <property type="entry name" value="HTH-TYPE TRANSCRIPTIONAL REGULATOR RUTR"/>
    <property type="match status" value="1"/>
</dbReference>
<evidence type="ECO:0000256" key="3">
    <source>
        <dbReference type="ARBA" id="ARBA00023163"/>
    </source>
</evidence>
<dbReference type="RefSeq" id="WP_147892123.1">
    <property type="nucleotide sequence ID" value="NZ_VRTS01000007.1"/>
</dbReference>
<dbReference type="EMBL" id="VRTS01000007">
    <property type="protein sequence ID" value="TXK61080.1"/>
    <property type="molecule type" value="Genomic_DNA"/>
</dbReference>
<dbReference type="InterPro" id="IPR001647">
    <property type="entry name" value="HTH_TetR"/>
</dbReference>
<sequence>MTAVPQPSPGPGRPKDPGKRLAILEAAKKLFPRQGYDATSMDAIAAEAGVSKLTVYSHFNDKESLFSAAVTERCEEQLPHAAFELGPDSGPIAERLREIALRCHALVTSEEAIQLHRMMAAQAQHDARLAKLFFEAGPRRLLGEFEALLARADATGLLRVEDPAQAAEHFFCLVKGLAHMQVLIGARPPLTMEQAVRHVDSVVALFLSAYGPEPGAR</sequence>
<dbReference type="InterPro" id="IPR039536">
    <property type="entry name" value="TetR_C_Proteobacteria"/>
</dbReference>
<reference evidence="6 7" key="1">
    <citation type="submission" date="2019-08" db="EMBL/GenBank/DDBJ databases">
        <authorList>
            <person name="Karlyshev A.V."/>
        </authorList>
    </citation>
    <scope>NUCLEOTIDE SEQUENCE [LARGE SCALE GENOMIC DNA]</scope>
    <source>
        <strain evidence="6 7">Alg18-2.2</strain>
    </source>
</reference>
<dbReference type="FunFam" id="1.10.10.60:FF:000141">
    <property type="entry name" value="TetR family transcriptional regulator"/>
    <property type="match status" value="1"/>
</dbReference>
<keyword evidence="3" id="KW-0804">Transcription</keyword>
<dbReference type="SUPFAM" id="SSF46689">
    <property type="entry name" value="Homeodomain-like"/>
    <property type="match status" value="1"/>
</dbReference>
<dbReference type="Gene3D" id="1.10.357.10">
    <property type="entry name" value="Tetracycline Repressor, domain 2"/>
    <property type="match status" value="1"/>
</dbReference>
<evidence type="ECO:0000313" key="7">
    <source>
        <dbReference type="Proteomes" id="UP000321248"/>
    </source>
</evidence>
<dbReference type="AlphaFoldDB" id="A0A5C8KNI4"/>
<evidence type="ECO:0000259" key="5">
    <source>
        <dbReference type="PROSITE" id="PS50977"/>
    </source>
</evidence>
<dbReference type="OrthoDB" id="8535430at2"/>
<comment type="caution">
    <text evidence="6">The sequence shown here is derived from an EMBL/GenBank/DDBJ whole genome shotgun (WGS) entry which is preliminary data.</text>
</comment>
<proteinExistence type="predicted"/>
<dbReference type="GO" id="GO:0000976">
    <property type="term" value="F:transcription cis-regulatory region binding"/>
    <property type="evidence" value="ECO:0007669"/>
    <property type="project" value="TreeGrafter"/>
</dbReference>
<dbReference type="InterPro" id="IPR036271">
    <property type="entry name" value="Tet_transcr_reg_TetR-rel_C_sf"/>
</dbReference>
<dbReference type="GO" id="GO:0003700">
    <property type="term" value="F:DNA-binding transcription factor activity"/>
    <property type="evidence" value="ECO:0007669"/>
    <property type="project" value="TreeGrafter"/>
</dbReference>
<dbReference type="SUPFAM" id="SSF48498">
    <property type="entry name" value="Tetracyclin repressor-like, C-terminal domain"/>
    <property type="match status" value="1"/>
</dbReference>
<dbReference type="InterPro" id="IPR009057">
    <property type="entry name" value="Homeodomain-like_sf"/>
</dbReference>
<accession>A0A5C8KNI4</accession>
<dbReference type="PANTHER" id="PTHR30055:SF146">
    <property type="entry name" value="HTH-TYPE TRANSCRIPTIONAL DUAL REGULATOR CECR"/>
    <property type="match status" value="1"/>
</dbReference>
<evidence type="ECO:0000256" key="2">
    <source>
        <dbReference type="ARBA" id="ARBA00023125"/>
    </source>
</evidence>
<dbReference type="Gene3D" id="1.10.10.60">
    <property type="entry name" value="Homeodomain-like"/>
    <property type="match status" value="1"/>
</dbReference>
<organism evidence="6 7">
    <name type="scientific">Alkalisalibacterium limincola</name>
    <dbReference type="NCBI Taxonomy" id="2699169"/>
    <lineage>
        <taxon>Bacteria</taxon>
        <taxon>Pseudomonadati</taxon>
        <taxon>Pseudomonadota</taxon>
        <taxon>Gammaproteobacteria</taxon>
        <taxon>Lysobacterales</taxon>
        <taxon>Lysobacteraceae</taxon>
        <taxon>Alkalisalibacterium</taxon>
    </lineage>
</organism>
<evidence type="ECO:0000313" key="6">
    <source>
        <dbReference type="EMBL" id="TXK61080.1"/>
    </source>
</evidence>
<keyword evidence="1" id="KW-0805">Transcription regulation</keyword>
<feature type="domain" description="HTH tetR-type" evidence="5">
    <location>
        <begin position="17"/>
        <end position="77"/>
    </location>
</feature>
<gene>
    <name evidence="6" type="ORF">FU658_11010</name>
</gene>
<name>A0A5C8KNI4_9GAMM</name>
<dbReference type="Proteomes" id="UP000321248">
    <property type="component" value="Unassembled WGS sequence"/>
</dbReference>
<evidence type="ECO:0000256" key="4">
    <source>
        <dbReference type="PROSITE-ProRule" id="PRU00335"/>
    </source>
</evidence>
<dbReference type="Pfam" id="PF14246">
    <property type="entry name" value="TetR_C_7"/>
    <property type="match status" value="1"/>
</dbReference>
<dbReference type="Pfam" id="PF00440">
    <property type="entry name" value="TetR_N"/>
    <property type="match status" value="1"/>
</dbReference>